<dbReference type="InterPro" id="IPR018044">
    <property type="entry name" value="Peptidase_S11"/>
</dbReference>
<evidence type="ECO:0000259" key="9">
    <source>
        <dbReference type="Pfam" id="PF00768"/>
    </source>
</evidence>
<evidence type="ECO:0000256" key="7">
    <source>
        <dbReference type="RuleBase" id="RU004016"/>
    </source>
</evidence>
<dbReference type="InterPro" id="IPR012338">
    <property type="entry name" value="Beta-lactam/transpept-like"/>
</dbReference>
<dbReference type="PRINTS" id="PR00725">
    <property type="entry name" value="DADACBPTASE1"/>
</dbReference>
<accession>A0ABW2JKI4</accession>
<proteinExistence type="inferred from homology"/>
<dbReference type="Gene3D" id="3.40.710.10">
    <property type="entry name" value="DD-peptidase/beta-lactamase superfamily"/>
    <property type="match status" value="1"/>
</dbReference>
<keyword evidence="2 8" id="KW-0732">Signal</keyword>
<organism evidence="10 11">
    <name type="scientific">Streptomyces monticola</name>
    <dbReference type="NCBI Taxonomy" id="2666263"/>
    <lineage>
        <taxon>Bacteria</taxon>
        <taxon>Bacillati</taxon>
        <taxon>Actinomycetota</taxon>
        <taxon>Actinomycetes</taxon>
        <taxon>Kitasatosporales</taxon>
        <taxon>Streptomycetaceae</taxon>
        <taxon>Streptomyces</taxon>
    </lineage>
</organism>
<feature type="chain" id="PRO_5045614721" evidence="8">
    <location>
        <begin position="34"/>
        <end position="310"/>
    </location>
</feature>
<keyword evidence="4" id="KW-0133">Cell shape</keyword>
<feature type="signal peptide" evidence="8">
    <location>
        <begin position="1"/>
        <end position="33"/>
    </location>
</feature>
<dbReference type="InterPro" id="IPR001967">
    <property type="entry name" value="Peptidase_S11_N"/>
</dbReference>
<evidence type="ECO:0000256" key="6">
    <source>
        <dbReference type="ARBA" id="ARBA00023316"/>
    </source>
</evidence>
<evidence type="ECO:0000256" key="2">
    <source>
        <dbReference type="ARBA" id="ARBA00022729"/>
    </source>
</evidence>
<evidence type="ECO:0000256" key="3">
    <source>
        <dbReference type="ARBA" id="ARBA00022801"/>
    </source>
</evidence>
<dbReference type="PANTHER" id="PTHR21581">
    <property type="entry name" value="D-ALANYL-D-ALANINE CARBOXYPEPTIDASE"/>
    <property type="match status" value="1"/>
</dbReference>
<comment type="caution">
    <text evidence="10">The sequence shown here is derived from an EMBL/GenBank/DDBJ whole genome shotgun (WGS) entry which is preliminary data.</text>
</comment>
<keyword evidence="6" id="KW-0961">Cell wall biogenesis/degradation</keyword>
<name>A0ABW2JKI4_9ACTN</name>
<gene>
    <name evidence="10" type="ORF">ACFQVC_16720</name>
</gene>
<dbReference type="EMBL" id="JBHTCF010000006">
    <property type="protein sequence ID" value="MFC7305857.1"/>
    <property type="molecule type" value="Genomic_DNA"/>
</dbReference>
<dbReference type="SUPFAM" id="SSF56601">
    <property type="entry name" value="beta-lactamase/transpeptidase-like"/>
    <property type="match status" value="1"/>
</dbReference>
<feature type="domain" description="Peptidase S11 D-alanyl-D-alanine carboxypeptidase A N-terminal" evidence="9">
    <location>
        <begin position="32"/>
        <end position="276"/>
    </location>
</feature>
<keyword evidence="10" id="KW-0121">Carboxypeptidase</keyword>
<reference evidence="11" key="1">
    <citation type="journal article" date="2019" name="Int. J. Syst. Evol. Microbiol.">
        <title>The Global Catalogue of Microorganisms (GCM) 10K type strain sequencing project: providing services to taxonomists for standard genome sequencing and annotation.</title>
        <authorList>
            <consortium name="The Broad Institute Genomics Platform"/>
            <consortium name="The Broad Institute Genome Sequencing Center for Infectious Disease"/>
            <person name="Wu L."/>
            <person name="Ma J."/>
        </authorList>
    </citation>
    <scope>NUCLEOTIDE SEQUENCE [LARGE SCALE GENOMIC DNA]</scope>
    <source>
        <strain evidence="11">SYNS20</strain>
    </source>
</reference>
<dbReference type="Pfam" id="PF00768">
    <property type="entry name" value="Peptidase_S11"/>
    <property type="match status" value="1"/>
</dbReference>
<evidence type="ECO:0000256" key="1">
    <source>
        <dbReference type="ARBA" id="ARBA00007164"/>
    </source>
</evidence>
<comment type="similarity">
    <text evidence="1 7">Belongs to the peptidase S11 family.</text>
</comment>
<dbReference type="RefSeq" id="WP_381831462.1">
    <property type="nucleotide sequence ID" value="NZ_JBHTCF010000006.1"/>
</dbReference>
<keyword evidence="11" id="KW-1185">Reference proteome</keyword>
<evidence type="ECO:0000256" key="5">
    <source>
        <dbReference type="ARBA" id="ARBA00022984"/>
    </source>
</evidence>
<evidence type="ECO:0000313" key="11">
    <source>
        <dbReference type="Proteomes" id="UP001596523"/>
    </source>
</evidence>
<dbReference type="EC" id="3.4.-.-" evidence="10"/>
<evidence type="ECO:0000256" key="4">
    <source>
        <dbReference type="ARBA" id="ARBA00022960"/>
    </source>
</evidence>
<evidence type="ECO:0000256" key="8">
    <source>
        <dbReference type="SAM" id="SignalP"/>
    </source>
</evidence>
<keyword evidence="3 10" id="KW-0378">Hydrolase</keyword>
<dbReference type="GO" id="GO:0004180">
    <property type="term" value="F:carboxypeptidase activity"/>
    <property type="evidence" value="ECO:0007669"/>
    <property type="project" value="UniProtKB-KW"/>
</dbReference>
<dbReference type="Proteomes" id="UP001596523">
    <property type="component" value="Unassembled WGS sequence"/>
</dbReference>
<keyword evidence="5" id="KW-0573">Peptidoglycan synthesis</keyword>
<evidence type="ECO:0000313" key="10">
    <source>
        <dbReference type="EMBL" id="MFC7305857.1"/>
    </source>
</evidence>
<protein>
    <submittedName>
        <fullName evidence="10">D-alanyl-D-alanine carboxypeptidase family protein</fullName>
        <ecNumber evidence="10">3.4.-.-</ecNumber>
    </submittedName>
</protein>
<dbReference type="PANTHER" id="PTHR21581:SF33">
    <property type="entry name" value="D-ALANYL-D-ALANINE CARBOXYPEPTIDASE DACB"/>
    <property type="match status" value="1"/>
</dbReference>
<keyword evidence="10" id="KW-0645">Protease</keyword>
<sequence>MRSTLGARRTAAVVLTTGAALVATPLAAAPAQAATAPSVSAKGAYLADAKSGKQLFGKAADTKRQMASTTKVMTVAVVLDSAGLNLDRKLTVKQTYRDYVAAKGASTADLRTGDKLTVRQLLYATLLPSGCDAAYALADAFGSGSTVKARAASFISKMNKKAASLGMKNTKFDSFDGISKAGDNYTTPKDLTKLAAHSVKNSTFRTVVKAKETKQKATASNGGTRTYTWYNTNKLLGSYNGAIGIKTGTGTAAGPCLVFAATRGDKTLVGVILNDANRYPDAAKLLDYGFKSNSAKTMRLRSLPSGAQQD</sequence>